<protein>
    <recommendedName>
        <fullName evidence="1">site-specific DNA-methyltransferase (adenine-specific)</fullName>
        <ecNumber evidence="1">2.1.1.72</ecNumber>
    </recommendedName>
</protein>
<comment type="caution">
    <text evidence="10">The sequence shown here is derived from an EMBL/GenBank/DDBJ whole genome shotgun (WGS) entry which is preliminary data.</text>
</comment>
<evidence type="ECO:0000256" key="3">
    <source>
        <dbReference type="ARBA" id="ARBA00022679"/>
    </source>
</evidence>
<feature type="domain" description="MmeI-like helicase spacer" evidence="6">
    <location>
        <begin position="168"/>
        <end position="247"/>
    </location>
</feature>
<dbReference type="EMBL" id="PCWN01000008">
    <property type="protein sequence ID" value="PIR03778.1"/>
    <property type="molecule type" value="Genomic_DNA"/>
</dbReference>
<dbReference type="InterPro" id="IPR046818">
    <property type="entry name" value="MmeI_C"/>
</dbReference>
<evidence type="ECO:0000256" key="2">
    <source>
        <dbReference type="ARBA" id="ARBA00022603"/>
    </source>
</evidence>
<evidence type="ECO:0000259" key="5">
    <source>
        <dbReference type="Pfam" id="PF20464"/>
    </source>
</evidence>
<feature type="domain" description="MmeI-like DNA-methyltransferase" evidence="9">
    <location>
        <begin position="326"/>
        <end position="584"/>
    </location>
</feature>
<dbReference type="InterPro" id="IPR046819">
    <property type="entry name" value="MmeI_hel"/>
</dbReference>
<dbReference type="Pfam" id="PF20473">
    <property type="entry name" value="MmeI_Mtase"/>
    <property type="match status" value="1"/>
</dbReference>
<evidence type="ECO:0000313" key="11">
    <source>
        <dbReference type="Proteomes" id="UP000229600"/>
    </source>
</evidence>
<proteinExistence type="predicted"/>
<dbReference type="AlphaFoldDB" id="A0A2H0N4H4"/>
<keyword evidence="2 10" id="KW-0489">Methyltransferase</keyword>
<feature type="domain" description="MmeI-like target recognition" evidence="7">
    <location>
        <begin position="602"/>
        <end position="802"/>
    </location>
</feature>
<dbReference type="InterPro" id="IPR029063">
    <property type="entry name" value="SAM-dependent_MTases_sf"/>
</dbReference>
<dbReference type="GO" id="GO:0032259">
    <property type="term" value="P:methylation"/>
    <property type="evidence" value="ECO:0007669"/>
    <property type="project" value="UniProtKB-KW"/>
</dbReference>
<feature type="domain" description="MmeI-like N-terminal" evidence="5">
    <location>
        <begin position="19"/>
        <end position="157"/>
    </location>
</feature>
<dbReference type="Pfam" id="PF20465">
    <property type="entry name" value="MmeI_hel"/>
    <property type="match status" value="1"/>
</dbReference>
<dbReference type="EC" id="2.1.1.72" evidence="1"/>
<dbReference type="PANTHER" id="PTHR33841">
    <property type="entry name" value="DNA METHYLTRANSFERASE YEEA-RELATED"/>
    <property type="match status" value="1"/>
</dbReference>
<evidence type="ECO:0000259" key="7">
    <source>
        <dbReference type="Pfam" id="PF20466"/>
    </source>
</evidence>
<dbReference type="PANTHER" id="PTHR33841:SF1">
    <property type="entry name" value="DNA METHYLTRANSFERASE A"/>
    <property type="match status" value="1"/>
</dbReference>
<gene>
    <name evidence="10" type="ORF">COV59_03840</name>
</gene>
<dbReference type="SUPFAM" id="SSF53335">
    <property type="entry name" value="S-adenosyl-L-methionine-dependent methyltransferases"/>
    <property type="match status" value="1"/>
</dbReference>
<reference evidence="10 11" key="1">
    <citation type="submission" date="2017-09" db="EMBL/GenBank/DDBJ databases">
        <title>Depth-based differentiation of microbial function through sediment-hosted aquifers and enrichment of novel symbionts in the deep terrestrial subsurface.</title>
        <authorList>
            <person name="Probst A.J."/>
            <person name="Ladd B."/>
            <person name="Jarett J.K."/>
            <person name="Geller-Mcgrath D.E."/>
            <person name="Sieber C.M."/>
            <person name="Emerson J.B."/>
            <person name="Anantharaman K."/>
            <person name="Thomas B.C."/>
            <person name="Malmstrom R."/>
            <person name="Stieglmeier M."/>
            <person name="Klingl A."/>
            <person name="Woyke T."/>
            <person name="Ryan C.M."/>
            <person name="Banfield J.F."/>
        </authorList>
    </citation>
    <scope>NUCLEOTIDE SEQUENCE [LARGE SCALE GENOMIC DNA]</scope>
    <source>
        <strain evidence="10">CG11_big_fil_rev_8_21_14_0_20_39_34</strain>
    </source>
</reference>
<organism evidence="10 11">
    <name type="scientific">Candidatus Magasanikbacteria bacterium CG11_big_fil_rev_8_21_14_0_20_39_34</name>
    <dbReference type="NCBI Taxonomy" id="1974653"/>
    <lineage>
        <taxon>Bacteria</taxon>
        <taxon>Candidatus Magasanikiibacteriota</taxon>
    </lineage>
</organism>
<dbReference type="Proteomes" id="UP000229600">
    <property type="component" value="Unassembled WGS sequence"/>
</dbReference>
<name>A0A2H0N4H4_9BACT</name>
<evidence type="ECO:0000259" key="9">
    <source>
        <dbReference type="Pfam" id="PF20473"/>
    </source>
</evidence>
<keyword evidence="3 10" id="KW-0808">Transferase</keyword>
<dbReference type="Pfam" id="PF20464">
    <property type="entry name" value="MmeI_N"/>
    <property type="match status" value="1"/>
</dbReference>
<feature type="domain" description="MmeI-like C-terminal" evidence="8">
    <location>
        <begin position="804"/>
        <end position="880"/>
    </location>
</feature>
<dbReference type="Gene3D" id="3.40.50.150">
    <property type="entry name" value="Vaccinia Virus protein VP39"/>
    <property type="match status" value="1"/>
</dbReference>
<dbReference type="Pfam" id="PF20467">
    <property type="entry name" value="MmeI_C"/>
    <property type="match status" value="1"/>
</dbReference>
<dbReference type="InterPro" id="IPR046817">
    <property type="entry name" value="MmeI_N"/>
</dbReference>
<dbReference type="PRINTS" id="PR00507">
    <property type="entry name" value="N12N6MTFRASE"/>
</dbReference>
<evidence type="ECO:0000313" key="10">
    <source>
        <dbReference type="EMBL" id="PIR03778.1"/>
    </source>
</evidence>
<evidence type="ECO:0000259" key="8">
    <source>
        <dbReference type="Pfam" id="PF20467"/>
    </source>
</evidence>
<comment type="catalytic activity">
    <reaction evidence="4">
        <text>a 2'-deoxyadenosine in DNA + S-adenosyl-L-methionine = an N(6)-methyl-2'-deoxyadenosine in DNA + S-adenosyl-L-homocysteine + H(+)</text>
        <dbReference type="Rhea" id="RHEA:15197"/>
        <dbReference type="Rhea" id="RHEA-COMP:12418"/>
        <dbReference type="Rhea" id="RHEA-COMP:12419"/>
        <dbReference type="ChEBI" id="CHEBI:15378"/>
        <dbReference type="ChEBI" id="CHEBI:57856"/>
        <dbReference type="ChEBI" id="CHEBI:59789"/>
        <dbReference type="ChEBI" id="CHEBI:90615"/>
        <dbReference type="ChEBI" id="CHEBI:90616"/>
        <dbReference type="EC" id="2.1.1.72"/>
    </reaction>
</comment>
<evidence type="ECO:0000256" key="4">
    <source>
        <dbReference type="ARBA" id="ARBA00047942"/>
    </source>
</evidence>
<dbReference type="InterPro" id="IPR046816">
    <property type="entry name" value="MmeI_Mtase"/>
</dbReference>
<dbReference type="InterPro" id="IPR046820">
    <property type="entry name" value="MmeI_TRD"/>
</dbReference>
<sequence>MNIYEIPDKIDNILFPLNKELFLYDFLGIYNLPKSTITLTQKNPYKLSGKDNEIIIKNRIQFYVVKEVEDLHETIHNFQTNPSKYKPRFIIVTDFETLLAVDTKTNETLDIPITKLSRHYTFFLPLAKIEKTQIDNENPADVRASIKLAKLYDQIIKDNNNNKSKLQDLDVFLTRLLFCYFAEDTKIFHADEESIFSNSLGSHTKNDGSDLSIYIKELYRVLNTPINERQNIPSHFAKFPYVNGGLFEKEITLPVFTTQSRKMILETAKLDWSCINPDIFGSMIQAVVNPDERENLGMHYTSVSNIMKVLKPLFLDELYEEFDKANSVSKLEKLRKRIIDIRIFDPACGSGNFLITAYKRLSELESEIIKKAKDLGKDVLPISGMSLNNFYGIEIDHFASEVAKLSLWITQYQVNELFQDNFGIMKPILPLTQSGNIFYGNSAVIDWTEVCPRKYGEVDLEIYIVGNPPFGGSRKQTKEQKNDMDKVFSGIIQKFKSLDYVAIWYYKLAKYIIGSNISGALVSTNSISQGLQVSIFWPYILNMGIEISFAYTSFKWKNLAKGNAGVTVVIIGLSSNPQKKILYSENTYELVDNINPYLVGSPNLIIEPQARPISSFHEMNFGNMPADGGHLLLTENEKKTVIEEDPRVGQFIREYVSAKEYLDGKKRYCIWLDGVNRNKYDDISILTRRIELVRKVRLNSSRPHLAEYPYLFAQITQNFNYDQIVIPGISSENRTYVPIWISPKDAIVSNRCYIIPTIDLSLIGILQSKMHMIWFHAVGGKLETRLSYSKNIVYNTFPFPEISKEQKDLIIDHVYNILDTREKYPEKTLAKMYNTESMPKDLLEAHEMLDEVIEKIYRKKPFENDEERLAHLFDLYEEMITNEK</sequence>
<dbReference type="Pfam" id="PF20466">
    <property type="entry name" value="MmeI_TRD"/>
    <property type="match status" value="1"/>
</dbReference>
<dbReference type="InterPro" id="IPR050953">
    <property type="entry name" value="N4_N6_ade-DNA_methylase"/>
</dbReference>
<evidence type="ECO:0000256" key="1">
    <source>
        <dbReference type="ARBA" id="ARBA00011900"/>
    </source>
</evidence>
<evidence type="ECO:0000259" key="6">
    <source>
        <dbReference type="Pfam" id="PF20465"/>
    </source>
</evidence>
<dbReference type="GO" id="GO:0009007">
    <property type="term" value="F:site-specific DNA-methyltransferase (adenine-specific) activity"/>
    <property type="evidence" value="ECO:0007669"/>
    <property type="project" value="UniProtKB-EC"/>
</dbReference>
<accession>A0A2H0N4H4</accession>